<sequence>MARKRPDVMKTLADARPPELDPERLAGSERARHDLIAILAGAPEERQASRSARQATWRSARPFTWRSGRPFTWRSAKPFSWRWALPVAATAAAAGVLVATLPEGGPGTQDARGSRATAGPTTDGPRHTPESGRLALLNVAARVDRTADEGTYWQTTTRSSRIDVASAAGSAFAVVSAETSRWSFGVRPGTRSLWVSGIDATTELRTERDTARWRAAGSPKNLTLAASGSGGKLGLRLEPGVRKRPTVTRINSGDKIAALGARNVSYAELRKLPGDSAKLKKVLADLYEEDRGSEISGRTEWMWRQAAGLIGLPVRTGVRAAAYRVIADLPGIRSLGEVTDPLGRKGVGFALPATARPDYGTARSELIVDPATGALLSDQEVLTKPDAKAAEAGLTAGTVVNYTATVSSEWTDRQLKTPE</sequence>
<protein>
    <recommendedName>
        <fullName evidence="5">CU044_5270 family protein</fullName>
    </recommendedName>
</protein>
<proteinExistence type="predicted"/>
<feature type="compositionally biased region" description="Basic and acidic residues" evidence="1">
    <location>
        <begin position="16"/>
        <end position="28"/>
    </location>
</feature>
<feature type="region of interest" description="Disordered" evidence="1">
    <location>
        <begin position="103"/>
        <end position="131"/>
    </location>
</feature>
<comment type="caution">
    <text evidence="3">The sequence shown here is derived from an EMBL/GenBank/DDBJ whole genome shotgun (WGS) entry which is preliminary data.</text>
</comment>
<evidence type="ECO:0000313" key="4">
    <source>
        <dbReference type="Proteomes" id="UP001500282"/>
    </source>
</evidence>
<feature type="region of interest" description="Disordered" evidence="1">
    <location>
        <begin position="1"/>
        <end position="28"/>
    </location>
</feature>
<evidence type="ECO:0000313" key="3">
    <source>
        <dbReference type="EMBL" id="GAA1279386.1"/>
    </source>
</evidence>
<reference evidence="3 4" key="1">
    <citation type="journal article" date="2019" name="Int. J. Syst. Evol. Microbiol.">
        <title>The Global Catalogue of Microorganisms (GCM) 10K type strain sequencing project: providing services to taxonomists for standard genome sequencing and annotation.</title>
        <authorList>
            <consortium name="The Broad Institute Genomics Platform"/>
            <consortium name="The Broad Institute Genome Sequencing Center for Infectious Disease"/>
            <person name="Wu L."/>
            <person name="Ma J."/>
        </authorList>
    </citation>
    <scope>NUCLEOTIDE SEQUENCE [LARGE SCALE GENOMIC DNA]</scope>
    <source>
        <strain evidence="3 4">JCM 11448</strain>
    </source>
</reference>
<evidence type="ECO:0000256" key="2">
    <source>
        <dbReference type="SAM" id="Phobius"/>
    </source>
</evidence>
<dbReference type="NCBIfam" id="NF038083">
    <property type="entry name" value="CU044_5270_fam"/>
    <property type="match status" value="1"/>
</dbReference>
<evidence type="ECO:0000256" key="1">
    <source>
        <dbReference type="SAM" id="MobiDB-lite"/>
    </source>
</evidence>
<feature type="transmembrane region" description="Helical" evidence="2">
    <location>
        <begin position="83"/>
        <end position="102"/>
    </location>
</feature>
<name>A0ABN1X276_9ACTN</name>
<keyword evidence="2" id="KW-0472">Membrane</keyword>
<dbReference type="Proteomes" id="UP001500282">
    <property type="component" value="Unassembled WGS sequence"/>
</dbReference>
<evidence type="ECO:0008006" key="5">
    <source>
        <dbReference type="Google" id="ProtNLM"/>
    </source>
</evidence>
<dbReference type="InterPro" id="IPR047789">
    <property type="entry name" value="CU044_5270-like"/>
</dbReference>
<gene>
    <name evidence="3" type="ORF">GCM10009579_43650</name>
</gene>
<keyword evidence="4" id="KW-1185">Reference proteome</keyword>
<accession>A0ABN1X276</accession>
<keyword evidence="2" id="KW-1133">Transmembrane helix</keyword>
<keyword evidence="2" id="KW-0812">Transmembrane</keyword>
<organism evidence="3 4">
    <name type="scientific">Streptomyces javensis</name>
    <dbReference type="NCBI Taxonomy" id="114698"/>
    <lineage>
        <taxon>Bacteria</taxon>
        <taxon>Bacillati</taxon>
        <taxon>Actinomycetota</taxon>
        <taxon>Actinomycetes</taxon>
        <taxon>Kitasatosporales</taxon>
        <taxon>Streptomycetaceae</taxon>
        <taxon>Streptomyces</taxon>
        <taxon>Streptomyces violaceusniger group</taxon>
    </lineage>
</organism>
<dbReference type="EMBL" id="BAAAIH010000024">
    <property type="protein sequence ID" value="GAA1279386.1"/>
    <property type="molecule type" value="Genomic_DNA"/>
</dbReference>